<evidence type="ECO:0000256" key="15">
    <source>
        <dbReference type="ARBA" id="ARBA00080966"/>
    </source>
</evidence>
<evidence type="ECO:0000256" key="16">
    <source>
        <dbReference type="ARBA" id="ARBA00082110"/>
    </source>
</evidence>
<dbReference type="Gene3D" id="3.30.60.20">
    <property type="match status" value="1"/>
</dbReference>
<keyword evidence="3 17" id="KW-0728">SH3 domain</keyword>
<dbReference type="Pfam" id="PF00018">
    <property type="entry name" value="SH3_1"/>
    <property type="match status" value="1"/>
</dbReference>
<reference evidence="21" key="2">
    <citation type="submission" date="2025-08" db="UniProtKB">
        <authorList>
            <consortium name="Ensembl"/>
        </authorList>
    </citation>
    <scope>IDENTIFICATION</scope>
</reference>
<dbReference type="InterPro" id="IPR046349">
    <property type="entry name" value="C1-like_sf"/>
</dbReference>
<proteinExistence type="predicted"/>
<keyword evidence="9" id="KW-0863">Zinc-finger</keyword>
<dbReference type="GO" id="GO:0005829">
    <property type="term" value="C:cytosol"/>
    <property type="evidence" value="ECO:0007669"/>
    <property type="project" value="UniProtKB-SubCell"/>
</dbReference>
<evidence type="ECO:0000256" key="2">
    <source>
        <dbReference type="ARBA" id="ARBA00004514"/>
    </source>
</evidence>
<keyword evidence="8" id="KW-0677">Repeat</keyword>
<dbReference type="GO" id="GO:0003009">
    <property type="term" value="P:skeletal muscle contraction"/>
    <property type="evidence" value="ECO:0007669"/>
    <property type="project" value="TreeGrafter"/>
</dbReference>
<evidence type="ECO:0000256" key="8">
    <source>
        <dbReference type="ARBA" id="ARBA00022737"/>
    </source>
</evidence>
<dbReference type="InterPro" id="IPR001452">
    <property type="entry name" value="SH3_domain"/>
</dbReference>
<evidence type="ECO:0000256" key="14">
    <source>
        <dbReference type="ARBA" id="ARBA00070051"/>
    </source>
</evidence>
<evidence type="ECO:0000256" key="9">
    <source>
        <dbReference type="ARBA" id="ARBA00022771"/>
    </source>
</evidence>
<evidence type="ECO:0000259" key="19">
    <source>
        <dbReference type="PROSITE" id="PS50002"/>
    </source>
</evidence>
<reference evidence="22" key="1">
    <citation type="submission" date="2018-06" db="EMBL/GenBank/DDBJ databases">
        <title>Genome assembly of Danube salmon.</title>
        <authorList>
            <person name="Macqueen D.J."/>
            <person name="Gundappa M.K."/>
        </authorList>
    </citation>
    <scope>NUCLEOTIDE SEQUENCE [LARGE SCALE GENOMIC DNA]</scope>
</reference>
<dbReference type="Pfam" id="PF16664">
    <property type="entry name" value="STAC2_u1"/>
    <property type="match status" value="1"/>
</dbReference>
<dbReference type="PROSITE" id="PS50002">
    <property type="entry name" value="SH3"/>
    <property type="match status" value="1"/>
</dbReference>
<keyword evidence="5" id="KW-0963">Cytoplasm</keyword>
<dbReference type="PRINTS" id="PR00452">
    <property type="entry name" value="SH3DOMAIN"/>
</dbReference>
<feature type="region of interest" description="Disordered" evidence="18">
    <location>
        <begin position="1"/>
        <end position="49"/>
    </location>
</feature>
<dbReference type="SUPFAM" id="SSF50044">
    <property type="entry name" value="SH3-domain"/>
    <property type="match status" value="1"/>
</dbReference>
<dbReference type="FunFam" id="2.30.30.40:FF:000073">
    <property type="entry name" value="SH3 and cysteine-rich domain-containing protein 2"/>
    <property type="match status" value="1"/>
</dbReference>
<dbReference type="PANTHER" id="PTHR15135:SF5">
    <property type="entry name" value="SH3 AND CYSTEINE-RICH DOMAIN-CONTAINING PROTEIN 2"/>
    <property type="match status" value="1"/>
</dbReference>
<keyword evidence="22" id="KW-1185">Reference proteome</keyword>
<evidence type="ECO:0000259" key="20">
    <source>
        <dbReference type="PROSITE" id="PS50081"/>
    </source>
</evidence>
<dbReference type="GeneTree" id="ENSGT00950000183092"/>
<dbReference type="FunFam" id="3.30.60.20:FF:000022">
    <property type="entry name" value="SH3 and cysteine-rich domain-containing protein 3 isoform 2"/>
    <property type="match status" value="1"/>
</dbReference>
<evidence type="ECO:0000256" key="5">
    <source>
        <dbReference type="ARBA" id="ARBA00022490"/>
    </source>
</evidence>
<evidence type="ECO:0000256" key="12">
    <source>
        <dbReference type="ARBA" id="ARBA00054848"/>
    </source>
</evidence>
<feature type="domain" description="Phorbol-ester/DAG-type" evidence="20">
    <location>
        <begin position="68"/>
        <end position="118"/>
    </location>
</feature>
<dbReference type="STRING" id="62062.ENSHHUP00000054533"/>
<evidence type="ECO:0000256" key="17">
    <source>
        <dbReference type="PROSITE-ProRule" id="PRU00192"/>
    </source>
</evidence>
<dbReference type="InterPro" id="IPR002219">
    <property type="entry name" value="PKC_DAG/PE"/>
</dbReference>
<dbReference type="Gene3D" id="2.30.30.40">
    <property type="entry name" value="SH3 Domains"/>
    <property type="match status" value="1"/>
</dbReference>
<dbReference type="PROSITE" id="PS50081">
    <property type="entry name" value="ZF_DAG_PE_2"/>
    <property type="match status" value="1"/>
</dbReference>
<evidence type="ECO:0000256" key="4">
    <source>
        <dbReference type="ARBA" id="ARBA00022475"/>
    </source>
</evidence>
<keyword evidence="7" id="KW-0479">Metal-binding</keyword>
<comment type="subcellular location">
    <subcellularLocation>
        <location evidence="1">Cell membrane</location>
        <location evidence="1">Sarcolemma</location>
        <topology evidence="1">Peripheral membrane protein</topology>
        <orientation evidence="1">Cytoplasmic side</orientation>
    </subcellularLocation>
    <subcellularLocation>
        <location evidence="2">Cytoplasm</location>
        <location evidence="2">Cytosol</location>
    </subcellularLocation>
</comment>
<dbReference type="SMART" id="SM00326">
    <property type="entry name" value="SH3"/>
    <property type="match status" value="1"/>
</dbReference>
<dbReference type="GO" id="GO:1903078">
    <property type="term" value="P:positive regulation of protein localization to plasma membrane"/>
    <property type="evidence" value="ECO:0007669"/>
    <property type="project" value="UniProtKB-ARBA"/>
</dbReference>
<dbReference type="GO" id="GO:0042383">
    <property type="term" value="C:sarcolemma"/>
    <property type="evidence" value="ECO:0007669"/>
    <property type="project" value="UniProtKB-SubCell"/>
</dbReference>
<name>A0A4W5NXJ4_9TELE</name>
<reference evidence="21" key="3">
    <citation type="submission" date="2025-09" db="UniProtKB">
        <authorList>
            <consortium name="Ensembl"/>
        </authorList>
    </citation>
    <scope>IDENTIFICATION</scope>
</reference>
<keyword evidence="4" id="KW-1003">Cell membrane</keyword>
<sequence>MRSKSVDNFYQRPSNGEVRLPSGIIHEPPLTSSPPPFGETPLTCERSPSLSPSLTQLQGQLQARLVKTHCFQEHVFRRPTCLTWLSICAGNSKQGLRCKACKLGAHLWCSSELSQQPCTGKTGAFKRNFSSPLLTNDMLGVVKESDKGGVDPVYEALRYGTSLAQMSRSSFGSITESPMHKTNLVCACVQTPKRIDVHSVHTYVALYKFIPQEKNDLELLPGDRVQVTDDSNEDWWKGKSKDKLGFFPANFVQRVRPGERVWKVTGGFHGDRDRGQMTVKESQICVGKNEELDGFLKLSSGKKRGLVPSKYLLEI</sequence>
<dbReference type="GO" id="GO:0008270">
    <property type="term" value="F:zinc ion binding"/>
    <property type="evidence" value="ECO:0007669"/>
    <property type="project" value="UniProtKB-KW"/>
</dbReference>
<dbReference type="Proteomes" id="UP000314982">
    <property type="component" value="Unassembled WGS sequence"/>
</dbReference>
<keyword evidence="10" id="KW-0862">Zinc</keyword>
<protein>
    <recommendedName>
        <fullName evidence="14">SH3 and cysteine-rich domain-containing protein 2</fullName>
    </recommendedName>
    <alternativeName>
        <fullName evidence="16">24b2/STAC2</fullName>
    </alternativeName>
    <alternativeName>
        <fullName evidence="15">Src homology 3 and cysteine-rich domain-containing protein 2</fullName>
    </alternativeName>
</protein>
<keyword evidence="6" id="KW-0597">Phosphoprotein</keyword>
<evidence type="ECO:0000256" key="1">
    <source>
        <dbReference type="ARBA" id="ARBA00004278"/>
    </source>
</evidence>
<dbReference type="GO" id="GO:0009898">
    <property type="term" value="C:cytoplasmic side of plasma membrane"/>
    <property type="evidence" value="ECO:0007669"/>
    <property type="project" value="UniProtKB-ARBA"/>
</dbReference>
<feature type="compositionally biased region" description="Polar residues" evidence="18">
    <location>
        <begin position="1"/>
        <end position="14"/>
    </location>
</feature>
<feature type="domain" description="SH3" evidence="19">
    <location>
        <begin position="198"/>
        <end position="257"/>
    </location>
</feature>
<dbReference type="AlphaFoldDB" id="A0A4W5NXJ4"/>
<dbReference type="PRINTS" id="PR00499">
    <property type="entry name" value="P67PHOX"/>
</dbReference>
<comment type="subunit">
    <text evidence="13">Interacts (via SH3 domains) with CACNA1S. Interacts (via SH3 domains) with CACNA1C. Has much lower affinity for CACNA1C than for CACNA1S.</text>
</comment>
<evidence type="ECO:0000256" key="6">
    <source>
        <dbReference type="ARBA" id="ARBA00022553"/>
    </source>
</evidence>
<evidence type="ECO:0000256" key="3">
    <source>
        <dbReference type="ARBA" id="ARBA00022443"/>
    </source>
</evidence>
<dbReference type="InterPro" id="IPR039688">
    <property type="entry name" value="STAC1/2/3"/>
</dbReference>
<keyword evidence="11" id="KW-0472">Membrane</keyword>
<dbReference type="PANTHER" id="PTHR15135">
    <property type="entry name" value="STAC"/>
    <property type="match status" value="1"/>
</dbReference>
<evidence type="ECO:0000313" key="22">
    <source>
        <dbReference type="Proteomes" id="UP000314982"/>
    </source>
</evidence>
<accession>A0A4W5NXJ4</accession>
<evidence type="ECO:0000256" key="13">
    <source>
        <dbReference type="ARBA" id="ARBA00065718"/>
    </source>
</evidence>
<evidence type="ECO:0000313" key="21">
    <source>
        <dbReference type="Ensembl" id="ENSHHUP00000054533.1"/>
    </source>
</evidence>
<comment type="function">
    <text evidence="12">Plays a redundant role in promoting the expression of calcium channel CACNA1S at the cell membrane, and thereby contributes to increased channel activity. Slows down the inactivation rate of the calcium channel CACNA1C.</text>
</comment>
<evidence type="ECO:0000256" key="7">
    <source>
        <dbReference type="ARBA" id="ARBA00022723"/>
    </source>
</evidence>
<evidence type="ECO:0000256" key="10">
    <source>
        <dbReference type="ARBA" id="ARBA00022833"/>
    </source>
</evidence>
<evidence type="ECO:0000256" key="11">
    <source>
        <dbReference type="ARBA" id="ARBA00023136"/>
    </source>
</evidence>
<dbReference type="Ensembl" id="ENSHHUT00000056422.1">
    <property type="protein sequence ID" value="ENSHHUP00000054533.1"/>
    <property type="gene ID" value="ENSHHUG00000032700.1"/>
</dbReference>
<dbReference type="SUPFAM" id="SSF57889">
    <property type="entry name" value="Cysteine-rich domain"/>
    <property type="match status" value="1"/>
</dbReference>
<evidence type="ECO:0000256" key="18">
    <source>
        <dbReference type="SAM" id="MobiDB-lite"/>
    </source>
</evidence>
<dbReference type="InterPro" id="IPR036028">
    <property type="entry name" value="SH3-like_dom_sf"/>
</dbReference>
<organism evidence="21 22">
    <name type="scientific">Hucho hucho</name>
    <name type="common">huchen</name>
    <dbReference type="NCBI Taxonomy" id="62062"/>
    <lineage>
        <taxon>Eukaryota</taxon>
        <taxon>Metazoa</taxon>
        <taxon>Chordata</taxon>
        <taxon>Craniata</taxon>
        <taxon>Vertebrata</taxon>
        <taxon>Euteleostomi</taxon>
        <taxon>Actinopterygii</taxon>
        <taxon>Neopterygii</taxon>
        <taxon>Teleostei</taxon>
        <taxon>Protacanthopterygii</taxon>
        <taxon>Salmoniformes</taxon>
        <taxon>Salmonidae</taxon>
        <taxon>Salmoninae</taxon>
        <taxon>Hucho</taxon>
    </lineage>
</organism>